<dbReference type="InterPro" id="IPR011990">
    <property type="entry name" value="TPR-like_helical_dom_sf"/>
</dbReference>
<feature type="domain" description="SusD-like N-terminal" evidence="8">
    <location>
        <begin position="23"/>
        <end position="235"/>
    </location>
</feature>
<dbReference type="SUPFAM" id="SSF48452">
    <property type="entry name" value="TPR-like"/>
    <property type="match status" value="1"/>
</dbReference>
<protein>
    <submittedName>
        <fullName evidence="9">SusD family protein</fullName>
    </submittedName>
</protein>
<accession>A0A1W2CQX1</accession>
<comment type="similarity">
    <text evidence="2">Belongs to the SusD family.</text>
</comment>
<keyword evidence="10" id="KW-1185">Reference proteome</keyword>
<dbReference type="InterPro" id="IPR012944">
    <property type="entry name" value="SusD_RagB_dom"/>
</dbReference>
<dbReference type="Pfam" id="PF14322">
    <property type="entry name" value="SusD-like_3"/>
    <property type="match status" value="1"/>
</dbReference>
<evidence type="ECO:0000259" key="8">
    <source>
        <dbReference type="Pfam" id="PF14322"/>
    </source>
</evidence>
<evidence type="ECO:0000256" key="1">
    <source>
        <dbReference type="ARBA" id="ARBA00004442"/>
    </source>
</evidence>
<reference evidence="9 10" key="1">
    <citation type="submission" date="2017-04" db="EMBL/GenBank/DDBJ databases">
        <authorList>
            <person name="Afonso C.L."/>
            <person name="Miller P.J."/>
            <person name="Scott M.A."/>
            <person name="Spackman E."/>
            <person name="Goraichik I."/>
            <person name="Dimitrov K.M."/>
            <person name="Suarez D.L."/>
            <person name="Swayne D.E."/>
        </authorList>
    </citation>
    <scope>NUCLEOTIDE SEQUENCE [LARGE SCALE GENOMIC DNA]</scope>
    <source>
        <strain evidence="9 10">DSM 19625</strain>
    </source>
</reference>
<keyword evidence="5" id="KW-0998">Cell outer membrane</keyword>
<dbReference type="GO" id="GO:0009279">
    <property type="term" value="C:cell outer membrane"/>
    <property type="evidence" value="ECO:0007669"/>
    <property type="project" value="UniProtKB-SubCell"/>
</dbReference>
<evidence type="ECO:0000313" key="10">
    <source>
        <dbReference type="Proteomes" id="UP000192678"/>
    </source>
</evidence>
<comment type="subcellular location">
    <subcellularLocation>
        <location evidence="1">Cell outer membrane</location>
    </subcellularLocation>
</comment>
<dbReference type="AlphaFoldDB" id="A0A1W2CQX1"/>
<keyword evidence="3 6" id="KW-0732">Signal</keyword>
<feature type="domain" description="RagB/SusD" evidence="7">
    <location>
        <begin position="355"/>
        <end position="472"/>
    </location>
</feature>
<feature type="signal peptide" evidence="6">
    <location>
        <begin position="1"/>
        <end position="22"/>
    </location>
</feature>
<keyword evidence="4" id="KW-0472">Membrane</keyword>
<evidence type="ECO:0000259" key="7">
    <source>
        <dbReference type="Pfam" id="PF07980"/>
    </source>
</evidence>
<gene>
    <name evidence="9" type="ORF">SAMN04488101_104206</name>
</gene>
<dbReference type="Pfam" id="PF07980">
    <property type="entry name" value="SusD_RagB"/>
    <property type="match status" value="1"/>
</dbReference>
<sequence length="476" mass="53848">MKKMYRYLIAAIGIITSLSACSKFLDIQPEDQLLEDQVFTSAKNIKFYLNGIYVGLGGKELYGENLTLTVPDVLAHRYNVSVADHAYIRYHSHTYTDGNVANKMAEIWKGAYQSIFNANRLMDNLEKSPGIIDVKTDSTYRGEALAIRAMVHFDILRLFGPMYNSADSTLESVPYCTQGFITINPFLPANEVMSHIMADLSKAESLLFKDRSFSQEKRYKFNYYSVKALQARVNLYRGNKAEALACAKVLIDNGAKFPWVNRDNILSDKVNPDKIFSTEVILGVNNADLAKRQQEIFGAQVPDKNILAPLDIYLTNLYALDDFRFGNDQLWGKSATKAYKTFLKYTDVDDKTKPFRNTVPLLKLSEMYYIAAECEPDPNTAVGYLNLVRYNRNLAAPVAASQLTAELQKEYIREFFGEGQLWYFYKRKNAITIPRGTANATSIPPTTGNETYSMGTAATIRIKYVVPIPDVEKNNR</sequence>
<dbReference type="InterPro" id="IPR033985">
    <property type="entry name" value="SusD-like_N"/>
</dbReference>
<dbReference type="OrthoDB" id="1097962at2"/>
<evidence type="ECO:0000256" key="3">
    <source>
        <dbReference type="ARBA" id="ARBA00022729"/>
    </source>
</evidence>
<dbReference type="EMBL" id="FWYB01000004">
    <property type="protein sequence ID" value="SMC87354.1"/>
    <property type="molecule type" value="Genomic_DNA"/>
</dbReference>
<evidence type="ECO:0000256" key="4">
    <source>
        <dbReference type="ARBA" id="ARBA00023136"/>
    </source>
</evidence>
<name>A0A1W2CQX1_9SPHI</name>
<evidence type="ECO:0000256" key="5">
    <source>
        <dbReference type="ARBA" id="ARBA00023237"/>
    </source>
</evidence>
<evidence type="ECO:0000256" key="2">
    <source>
        <dbReference type="ARBA" id="ARBA00006275"/>
    </source>
</evidence>
<dbReference type="STRING" id="475255.SAMN04488101_104206"/>
<organism evidence="9 10">
    <name type="scientific">Pedobacter nyackensis</name>
    <dbReference type="NCBI Taxonomy" id="475255"/>
    <lineage>
        <taxon>Bacteria</taxon>
        <taxon>Pseudomonadati</taxon>
        <taxon>Bacteroidota</taxon>
        <taxon>Sphingobacteriia</taxon>
        <taxon>Sphingobacteriales</taxon>
        <taxon>Sphingobacteriaceae</taxon>
        <taxon>Pedobacter</taxon>
    </lineage>
</organism>
<evidence type="ECO:0000256" key="6">
    <source>
        <dbReference type="SAM" id="SignalP"/>
    </source>
</evidence>
<dbReference type="Proteomes" id="UP000192678">
    <property type="component" value="Unassembled WGS sequence"/>
</dbReference>
<evidence type="ECO:0000313" key="9">
    <source>
        <dbReference type="EMBL" id="SMC87354.1"/>
    </source>
</evidence>
<feature type="chain" id="PRO_5011986449" evidence="6">
    <location>
        <begin position="23"/>
        <end position="476"/>
    </location>
</feature>
<proteinExistence type="inferred from homology"/>
<dbReference type="Gene3D" id="1.25.40.390">
    <property type="match status" value="1"/>
</dbReference>
<dbReference type="PROSITE" id="PS51257">
    <property type="entry name" value="PROKAR_LIPOPROTEIN"/>
    <property type="match status" value="1"/>
</dbReference>